<protein>
    <submittedName>
        <fullName evidence="7">Uncharacterized protein</fullName>
    </submittedName>
</protein>
<organism evidence="7 9">
    <name type="scientific">Catenaria anguillulae PL171</name>
    <dbReference type="NCBI Taxonomy" id="765915"/>
    <lineage>
        <taxon>Eukaryota</taxon>
        <taxon>Fungi</taxon>
        <taxon>Fungi incertae sedis</taxon>
        <taxon>Blastocladiomycota</taxon>
        <taxon>Blastocladiomycetes</taxon>
        <taxon>Blastocladiales</taxon>
        <taxon>Catenariaceae</taxon>
        <taxon>Catenaria</taxon>
    </lineage>
</organism>
<feature type="transmembrane region" description="Helical" evidence="6">
    <location>
        <begin position="38"/>
        <end position="59"/>
    </location>
</feature>
<dbReference type="OrthoDB" id="5511599at2759"/>
<dbReference type="STRING" id="765915.A0A1Y2H3Y2"/>
<keyword evidence="6" id="KW-0812">Transmembrane</keyword>
<dbReference type="InterPro" id="IPR039297">
    <property type="entry name" value="COX7a"/>
</dbReference>
<comment type="caution">
    <text evidence="7">The sequence shown here is derived from an EMBL/GenBank/DDBJ whole genome shotgun (WGS) entry which is preliminary data.</text>
</comment>
<dbReference type="EMBL" id="MCFL01000278">
    <property type="protein sequence ID" value="ORZ29225.1"/>
    <property type="molecule type" value="Genomic_DNA"/>
</dbReference>
<keyword evidence="9" id="KW-1185">Reference proteome</keyword>
<sequence>MALLDSFVNRPNKVPELQRFYQGPSANFIYSRSPKDRFWLAIYGAASTAGLLYSLYGLVGMSIGHGKKPGF</sequence>
<keyword evidence="3" id="KW-0999">Mitochondrion inner membrane</keyword>
<dbReference type="GO" id="GO:0045277">
    <property type="term" value="C:respiratory chain complex IV"/>
    <property type="evidence" value="ECO:0007669"/>
    <property type="project" value="InterPro"/>
</dbReference>
<keyword evidence="6" id="KW-1133">Transmembrane helix</keyword>
<reference evidence="7 9" key="1">
    <citation type="submission" date="2016-07" db="EMBL/GenBank/DDBJ databases">
        <title>Pervasive Adenine N6-methylation of Active Genes in Fungi.</title>
        <authorList>
            <consortium name="DOE Joint Genome Institute"/>
            <person name="Mondo S.J."/>
            <person name="Dannebaum R.O."/>
            <person name="Kuo R.C."/>
            <person name="Labutti K."/>
            <person name="Haridas S."/>
            <person name="Kuo A."/>
            <person name="Salamov A."/>
            <person name="Ahrendt S.R."/>
            <person name="Lipzen A."/>
            <person name="Sullivan W."/>
            <person name="Andreopoulos W.B."/>
            <person name="Clum A."/>
            <person name="Lindquist E."/>
            <person name="Daum C."/>
            <person name="Ramamoorthy G.K."/>
            <person name="Gryganskyi A."/>
            <person name="Culley D."/>
            <person name="Magnuson J.K."/>
            <person name="James T.Y."/>
            <person name="O'Malley M.A."/>
            <person name="Stajich J.E."/>
            <person name="Spatafora J.W."/>
            <person name="Visel A."/>
            <person name="Grigoriev I.V."/>
        </authorList>
    </citation>
    <scope>NUCLEOTIDE SEQUENCE [LARGE SCALE GENOMIC DNA]</scope>
    <source>
        <strain evidence="7 9">PL171</strain>
    </source>
</reference>
<gene>
    <name evidence="8" type="ORF">BCR44DRAFT_124739</name>
    <name evidence="7" type="ORF">BCR44DRAFT_1507233</name>
</gene>
<comment type="subcellular location">
    <subcellularLocation>
        <location evidence="1">Mitochondrion inner membrane</location>
    </subcellularLocation>
</comment>
<comment type="similarity">
    <text evidence="2">Belongs to the cytochrome c oxidase VIIa family.</text>
</comment>
<dbReference type="GO" id="GO:0006123">
    <property type="term" value="P:mitochondrial electron transport, cytochrome c to oxygen"/>
    <property type="evidence" value="ECO:0007669"/>
    <property type="project" value="InterPro"/>
</dbReference>
<evidence type="ECO:0000313" key="9">
    <source>
        <dbReference type="Proteomes" id="UP000193411"/>
    </source>
</evidence>
<keyword evidence="4" id="KW-0496">Mitochondrion</keyword>
<dbReference type="Gene3D" id="4.10.91.10">
    <property type="entry name" value="Cytochrome c oxidase, subunit VIIa"/>
    <property type="match status" value="1"/>
</dbReference>
<evidence type="ECO:0000313" key="8">
    <source>
        <dbReference type="EMBL" id="ORZ36106.1"/>
    </source>
</evidence>
<dbReference type="InterPro" id="IPR036539">
    <property type="entry name" value="Cyt_c_oxidase_su7a_sf"/>
</dbReference>
<proteinExistence type="inferred from homology"/>
<dbReference type="EMBL" id="MCFL01000018">
    <property type="protein sequence ID" value="ORZ36106.1"/>
    <property type="molecule type" value="Genomic_DNA"/>
</dbReference>
<evidence type="ECO:0000256" key="1">
    <source>
        <dbReference type="ARBA" id="ARBA00004273"/>
    </source>
</evidence>
<evidence type="ECO:0000256" key="3">
    <source>
        <dbReference type="ARBA" id="ARBA00022792"/>
    </source>
</evidence>
<evidence type="ECO:0000256" key="5">
    <source>
        <dbReference type="ARBA" id="ARBA00023136"/>
    </source>
</evidence>
<dbReference type="GO" id="GO:0005743">
    <property type="term" value="C:mitochondrial inner membrane"/>
    <property type="evidence" value="ECO:0007669"/>
    <property type="project" value="UniProtKB-SubCell"/>
</dbReference>
<evidence type="ECO:0000256" key="6">
    <source>
        <dbReference type="SAM" id="Phobius"/>
    </source>
</evidence>
<evidence type="ECO:0000256" key="2">
    <source>
        <dbReference type="ARBA" id="ARBA00009331"/>
    </source>
</evidence>
<evidence type="ECO:0000313" key="7">
    <source>
        <dbReference type="EMBL" id="ORZ29225.1"/>
    </source>
</evidence>
<accession>A0A1Y2H3Y2</accession>
<dbReference type="Pfam" id="PF02238">
    <property type="entry name" value="COX7a"/>
    <property type="match status" value="1"/>
</dbReference>
<evidence type="ECO:0000256" key="4">
    <source>
        <dbReference type="ARBA" id="ARBA00023128"/>
    </source>
</evidence>
<keyword evidence="5 6" id="KW-0472">Membrane</keyword>
<name>A0A1Y2H3Y2_9FUNG</name>
<dbReference type="AlphaFoldDB" id="A0A1Y2H3Y2"/>
<dbReference type="Proteomes" id="UP000193411">
    <property type="component" value="Unassembled WGS sequence"/>
</dbReference>